<evidence type="ECO:0000313" key="2">
    <source>
        <dbReference type="EMBL" id="GEU93443.1"/>
    </source>
</evidence>
<evidence type="ECO:0000256" key="1">
    <source>
        <dbReference type="SAM" id="MobiDB-lite"/>
    </source>
</evidence>
<feature type="compositionally biased region" description="Basic and acidic residues" evidence="1">
    <location>
        <begin position="28"/>
        <end position="37"/>
    </location>
</feature>
<sequence>MPSGFGDTAHGFVGVKVWYCSDEVRCTGKSPREESGFGEKIGCYNDHQDDDDHEGENSPKRKKISKHGTYVFRESSSGQANESELAEKVSQELVEEMSETVDEAKLRKKRNFNFTISTKDHSSCSKLSKRSQAPVLSLVSQDLFYQKKGNSGPEKFILSLHKFPIVIFLDDDNEERTSKLVDKCMKKFNPYARYSVKH</sequence>
<reference evidence="2" key="1">
    <citation type="journal article" date="2019" name="Sci. Rep.">
        <title>Draft genome of Tanacetum cinerariifolium, the natural source of mosquito coil.</title>
        <authorList>
            <person name="Yamashiro T."/>
            <person name="Shiraishi A."/>
            <person name="Satake H."/>
            <person name="Nakayama K."/>
        </authorList>
    </citation>
    <scope>NUCLEOTIDE SEQUENCE</scope>
</reference>
<protein>
    <submittedName>
        <fullName evidence="2">Uncharacterized protein</fullName>
    </submittedName>
</protein>
<proteinExistence type="predicted"/>
<comment type="caution">
    <text evidence="2">The sequence shown here is derived from an EMBL/GenBank/DDBJ whole genome shotgun (WGS) entry which is preliminary data.</text>
</comment>
<dbReference type="EMBL" id="BKCJ010010854">
    <property type="protein sequence ID" value="GEU93443.1"/>
    <property type="molecule type" value="Genomic_DNA"/>
</dbReference>
<dbReference type="AlphaFoldDB" id="A0A6L2P4V4"/>
<accession>A0A6L2P4V4</accession>
<name>A0A6L2P4V4_TANCI</name>
<feature type="region of interest" description="Disordered" evidence="1">
    <location>
        <begin position="28"/>
        <end position="87"/>
    </location>
</feature>
<gene>
    <name evidence="2" type="ORF">Tci_065421</name>
</gene>
<organism evidence="2">
    <name type="scientific">Tanacetum cinerariifolium</name>
    <name type="common">Dalmatian daisy</name>
    <name type="synonym">Chrysanthemum cinerariifolium</name>
    <dbReference type="NCBI Taxonomy" id="118510"/>
    <lineage>
        <taxon>Eukaryota</taxon>
        <taxon>Viridiplantae</taxon>
        <taxon>Streptophyta</taxon>
        <taxon>Embryophyta</taxon>
        <taxon>Tracheophyta</taxon>
        <taxon>Spermatophyta</taxon>
        <taxon>Magnoliopsida</taxon>
        <taxon>eudicotyledons</taxon>
        <taxon>Gunneridae</taxon>
        <taxon>Pentapetalae</taxon>
        <taxon>asterids</taxon>
        <taxon>campanulids</taxon>
        <taxon>Asterales</taxon>
        <taxon>Asteraceae</taxon>
        <taxon>Asteroideae</taxon>
        <taxon>Anthemideae</taxon>
        <taxon>Anthemidinae</taxon>
        <taxon>Tanacetum</taxon>
    </lineage>
</organism>